<dbReference type="SUPFAM" id="SSF56801">
    <property type="entry name" value="Acetyl-CoA synthetase-like"/>
    <property type="match status" value="1"/>
</dbReference>
<keyword evidence="4" id="KW-1185">Reference proteome</keyword>
<dbReference type="Proteomes" id="UP000192940">
    <property type="component" value="Chromosome I"/>
</dbReference>
<evidence type="ECO:0000256" key="1">
    <source>
        <dbReference type="ARBA" id="ARBA00022737"/>
    </source>
</evidence>
<dbReference type="InterPro" id="IPR023213">
    <property type="entry name" value="CAT-like_dom_sf"/>
</dbReference>
<dbReference type="Pfam" id="PF00668">
    <property type="entry name" value="Condensation"/>
    <property type="match status" value="1"/>
</dbReference>
<dbReference type="SUPFAM" id="SSF52777">
    <property type="entry name" value="CoA-dependent acyltransferases"/>
    <property type="match status" value="2"/>
</dbReference>
<dbReference type="RefSeq" id="WP_244562786.1">
    <property type="nucleotide sequence ID" value="NZ_LT840184.1"/>
</dbReference>
<evidence type="ECO:0000313" key="4">
    <source>
        <dbReference type="Proteomes" id="UP000192940"/>
    </source>
</evidence>
<dbReference type="CDD" id="cd19543">
    <property type="entry name" value="DCL_NRPS"/>
    <property type="match status" value="1"/>
</dbReference>
<dbReference type="GO" id="GO:0044550">
    <property type="term" value="P:secondary metabolite biosynthetic process"/>
    <property type="evidence" value="ECO:0007669"/>
    <property type="project" value="TreeGrafter"/>
</dbReference>
<dbReference type="GO" id="GO:0005737">
    <property type="term" value="C:cytoplasm"/>
    <property type="evidence" value="ECO:0007669"/>
    <property type="project" value="TreeGrafter"/>
</dbReference>
<dbReference type="InterPro" id="IPR042099">
    <property type="entry name" value="ANL_N_sf"/>
</dbReference>
<dbReference type="GO" id="GO:0031177">
    <property type="term" value="F:phosphopantetheine binding"/>
    <property type="evidence" value="ECO:0007669"/>
    <property type="project" value="TreeGrafter"/>
</dbReference>
<dbReference type="PANTHER" id="PTHR45527">
    <property type="entry name" value="NONRIBOSOMAL PEPTIDE SYNTHETASE"/>
    <property type="match status" value="1"/>
</dbReference>
<dbReference type="GO" id="GO:0043041">
    <property type="term" value="P:amino acid activation for nonribosomal peptide biosynthetic process"/>
    <property type="evidence" value="ECO:0007669"/>
    <property type="project" value="TreeGrafter"/>
</dbReference>
<name>A0A1X7HMZ1_9BACL</name>
<evidence type="ECO:0000313" key="3">
    <source>
        <dbReference type="EMBL" id="SMF88803.1"/>
    </source>
</evidence>
<protein>
    <submittedName>
        <fullName evidence="3">Non-ribosomal peptide synthetase modules and related proteins</fullName>
    </submittedName>
</protein>
<accession>A0A1X7HMZ1</accession>
<proteinExistence type="predicted"/>
<dbReference type="AlphaFoldDB" id="A0A1X7HMZ1"/>
<dbReference type="InterPro" id="IPR001242">
    <property type="entry name" value="Condensation_dom"/>
</dbReference>
<sequence length="513" mass="59005">MSQRSVINPTIANIYSLTPMQEGMLYHKLAHGESTSYVIQNRFESSGYISEATTQQALKLLFMRYEVLRTSIVFEKLEAPRQVILRNREAEYERIDLSELCEAEQVSRLDEVARLDVERGFDLQRDSLLRIKLIALGHDRYKMIWTFHHIIIDGWCLSLLYGDFKRYYDLLEIGRSMSDLERMIAGEKKRTAEYGEYLQWLERQDKELGLSYWEELLADYDETADIKPMKKPQPVDEHVLESRIVMSKGQTQSLLDLASSNHVTINTVTEAAWGIVLQAYSGTKDVVFGKIVSGRHADIRGIEQIVGLFISTIPTRVRCEEDTTVSKLLNELQMQGMKGNEYSYCPLPQIMGLTKQKSDLVKVLYVFENYEFEEVLLMDDEDGIQLQFESSREKVNYAIVLVASLEDGYLNLKIMYDPSVFVKDEIESVLSKVQTVLLSLTANPAGRVSAIETITPEEKARILGEFNDTTVEYPRDRTVVDMFEEQVIKTPDHIAVVFEDEQLTYAELNRKAN</sequence>
<dbReference type="Gene3D" id="3.30.559.10">
    <property type="entry name" value="Chloramphenicol acetyltransferase-like domain"/>
    <property type="match status" value="1"/>
</dbReference>
<gene>
    <name evidence="3" type="ORF">SAMN05661091_4414</name>
</gene>
<dbReference type="Gene3D" id="3.30.559.30">
    <property type="entry name" value="Nonribosomal peptide synthetase, condensation domain"/>
    <property type="match status" value="1"/>
</dbReference>
<feature type="non-terminal residue" evidence="3">
    <location>
        <position position="513"/>
    </location>
</feature>
<dbReference type="STRING" id="1313296.SAMN05661091_4414"/>
<dbReference type="Gene3D" id="3.40.50.12780">
    <property type="entry name" value="N-terminal domain of ligase-like"/>
    <property type="match status" value="1"/>
</dbReference>
<feature type="domain" description="Condensation" evidence="2">
    <location>
        <begin position="12"/>
        <end position="463"/>
    </location>
</feature>
<reference evidence="3 4" key="1">
    <citation type="submission" date="2017-04" db="EMBL/GenBank/DDBJ databases">
        <authorList>
            <person name="Afonso C.L."/>
            <person name="Miller P.J."/>
            <person name="Scott M.A."/>
            <person name="Spackman E."/>
            <person name="Goraichik I."/>
            <person name="Dimitrov K.M."/>
            <person name="Suarez D.L."/>
            <person name="Swayne D.E."/>
        </authorList>
    </citation>
    <scope>NUCLEOTIDE SEQUENCE [LARGE SCALE GENOMIC DNA]</scope>
    <source>
        <strain evidence="3 4">N3/975</strain>
    </source>
</reference>
<dbReference type="GO" id="GO:0008610">
    <property type="term" value="P:lipid biosynthetic process"/>
    <property type="evidence" value="ECO:0007669"/>
    <property type="project" value="UniProtKB-ARBA"/>
</dbReference>
<dbReference type="PANTHER" id="PTHR45527:SF1">
    <property type="entry name" value="FATTY ACID SYNTHASE"/>
    <property type="match status" value="1"/>
</dbReference>
<dbReference type="EMBL" id="LT840184">
    <property type="protein sequence ID" value="SMF88803.1"/>
    <property type="molecule type" value="Genomic_DNA"/>
</dbReference>
<evidence type="ECO:0000259" key="2">
    <source>
        <dbReference type="Pfam" id="PF00668"/>
    </source>
</evidence>
<organism evidence="3 4">
    <name type="scientific">Paenibacillus uliginis N3/975</name>
    <dbReference type="NCBI Taxonomy" id="1313296"/>
    <lineage>
        <taxon>Bacteria</taxon>
        <taxon>Bacillati</taxon>
        <taxon>Bacillota</taxon>
        <taxon>Bacilli</taxon>
        <taxon>Bacillales</taxon>
        <taxon>Paenibacillaceae</taxon>
        <taxon>Paenibacillus</taxon>
    </lineage>
</organism>
<dbReference type="GO" id="GO:0003824">
    <property type="term" value="F:catalytic activity"/>
    <property type="evidence" value="ECO:0007669"/>
    <property type="project" value="InterPro"/>
</dbReference>
<keyword evidence="1" id="KW-0677">Repeat</keyword>